<feature type="transmembrane region" description="Helical" evidence="1">
    <location>
        <begin position="6"/>
        <end position="29"/>
    </location>
</feature>
<protein>
    <submittedName>
        <fullName evidence="2">Uncharacterized protein</fullName>
    </submittedName>
</protein>
<dbReference type="RefSeq" id="WP_212216513.1">
    <property type="nucleotide sequence ID" value="NZ_JAGUCO010000009.1"/>
</dbReference>
<evidence type="ECO:0000256" key="1">
    <source>
        <dbReference type="SAM" id="Phobius"/>
    </source>
</evidence>
<gene>
    <name evidence="2" type="ORF">KEM10_13345</name>
</gene>
<keyword evidence="3" id="KW-1185">Reference proteome</keyword>
<evidence type="ECO:0000313" key="2">
    <source>
        <dbReference type="EMBL" id="MBS2099272.1"/>
    </source>
</evidence>
<comment type="caution">
    <text evidence="2">The sequence shown here is derived from an EMBL/GenBank/DDBJ whole genome shotgun (WGS) entry which is preliminary data.</text>
</comment>
<organism evidence="2 3">
    <name type="scientific">Carboxylicivirga linearis</name>
    <dbReference type="NCBI Taxonomy" id="1628157"/>
    <lineage>
        <taxon>Bacteria</taxon>
        <taxon>Pseudomonadati</taxon>
        <taxon>Bacteroidota</taxon>
        <taxon>Bacteroidia</taxon>
        <taxon>Marinilabiliales</taxon>
        <taxon>Marinilabiliaceae</taxon>
        <taxon>Carboxylicivirga</taxon>
    </lineage>
</organism>
<dbReference type="InterPro" id="IPR057695">
    <property type="entry name" value="DUF7935"/>
</dbReference>
<reference evidence="2 3" key="1">
    <citation type="journal article" date="2015" name="Int. J. Syst. Evol. Microbiol.">
        <title>Carboxylicivirga linearis sp. nov., isolated from a sea cucumber culture pond.</title>
        <authorList>
            <person name="Wang F.Q."/>
            <person name="Zhou Y.X."/>
            <person name="Lin X.Z."/>
            <person name="Chen G.J."/>
            <person name="Du Z.J."/>
        </authorList>
    </citation>
    <scope>NUCLEOTIDE SEQUENCE [LARGE SCALE GENOMIC DNA]</scope>
    <source>
        <strain evidence="2 3">FB218</strain>
    </source>
</reference>
<keyword evidence="1" id="KW-1133">Transmembrane helix</keyword>
<name>A0ABS5JWI0_9BACT</name>
<dbReference type="Pfam" id="PF25589">
    <property type="entry name" value="DUF7935"/>
    <property type="match status" value="1"/>
</dbReference>
<dbReference type="Proteomes" id="UP000708576">
    <property type="component" value="Unassembled WGS sequence"/>
</dbReference>
<accession>A0ABS5JWI0</accession>
<sequence length="175" mass="20600">MIDWQTILYQAIPYLMIGVPILILINWFLKQNLKTKQIELSLSMQKEMLPLRIQAYERLTILLERINPDTLILREQKQGLSNLQLHSSLLKSIRSEFEHNLAMQIYLPVKTWDLILKSRDEVIKLINTCAGEVKAEGPSMELSQKIIERFSKESDFYIKQAKEALKKDIQLYYFS</sequence>
<proteinExistence type="predicted"/>
<dbReference type="EMBL" id="JAGUCO010000009">
    <property type="protein sequence ID" value="MBS2099272.1"/>
    <property type="molecule type" value="Genomic_DNA"/>
</dbReference>
<keyword evidence="1" id="KW-0812">Transmembrane</keyword>
<evidence type="ECO:0000313" key="3">
    <source>
        <dbReference type="Proteomes" id="UP000708576"/>
    </source>
</evidence>
<keyword evidence="1" id="KW-0472">Membrane</keyword>